<evidence type="ECO:0000256" key="3">
    <source>
        <dbReference type="ARBA" id="ARBA00023163"/>
    </source>
</evidence>
<dbReference type="Gene3D" id="1.10.260.40">
    <property type="entry name" value="lambda repressor-like DNA-binding domains"/>
    <property type="match status" value="1"/>
</dbReference>
<dbReference type="PANTHER" id="PTHR30146:SF109">
    <property type="entry name" value="HTH-TYPE TRANSCRIPTIONAL REGULATOR GALS"/>
    <property type="match status" value="1"/>
</dbReference>
<dbReference type="CDD" id="cd06267">
    <property type="entry name" value="PBP1_LacI_sugar_binding-like"/>
    <property type="match status" value="1"/>
</dbReference>
<dbReference type="SMART" id="SM00354">
    <property type="entry name" value="HTH_LACI"/>
    <property type="match status" value="1"/>
</dbReference>
<protein>
    <submittedName>
        <fullName evidence="5">LacI family transcriptional regulator</fullName>
    </submittedName>
</protein>
<dbReference type="Gene3D" id="3.40.50.2300">
    <property type="match status" value="2"/>
</dbReference>
<dbReference type="InterPro" id="IPR000843">
    <property type="entry name" value="HTH_LacI"/>
</dbReference>
<evidence type="ECO:0000256" key="2">
    <source>
        <dbReference type="ARBA" id="ARBA00023125"/>
    </source>
</evidence>
<evidence type="ECO:0000313" key="6">
    <source>
        <dbReference type="Proteomes" id="UP001207408"/>
    </source>
</evidence>
<keyword evidence="3" id="KW-0804">Transcription</keyword>
<evidence type="ECO:0000256" key="1">
    <source>
        <dbReference type="ARBA" id="ARBA00023015"/>
    </source>
</evidence>
<dbReference type="EMBL" id="JAPDPI010000020">
    <property type="protein sequence ID" value="MCW3806140.1"/>
    <property type="molecule type" value="Genomic_DNA"/>
</dbReference>
<gene>
    <name evidence="5" type="ORF">OM074_10935</name>
</gene>
<dbReference type="InterPro" id="IPR010982">
    <property type="entry name" value="Lambda_DNA-bd_dom_sf"/>
</dbReference>
<feature type="domain" description="HTH lacI-type" evidence="4">
    <location>
        <begin position="3"/>
        <end position="60"/>
    </location>
</feature>
<keyword evidence="1" id="KW-0805">Transcription regulation</keyword>
<name>A0AAE3SL30_9BACT</name>
<dbReference type="PANTHER" id="PTHR30146">
    <property type="entry name" value="LACI-RELATED TRANSCRIPTIONAL REPRESSOR"/>
    <property type="match status" value="1"/>
</dbReference>
<organism evidence="5 6">
    <name type="scientific">Plebeiibacterium marinum</name>
    <dbReference type="NCBI Taxonomy" id="2992111"/>
    <lineage>
        <taxon>Bacteria</taxon>
        <taxon>Pseudomonadati</taxon>
        <taxon>Bacteroidota</taxon>
        <taxon>Bacteroidia</taxon>
        <taxon>Marinilabiliales</taxon>
        <taxon>Marinilabiliaceae</taxon>
        <taxon>Plebeiibacterium</taxon>
    </lineage>
</organism>
<dbReference type="Pfam" id="PF00532">
    <property type="entry name" value="Peripla_BP_1"/>
    <property type="match status" value="1"/>
</dbReference>
<comment type="caution">
    <text evidence="5">The sequence shown here is derived from an EMBL/GenBank/DDBJ whole genome shotgun (WGS) entry which is preliminary data.</text>
</comment>
<dbReference type="Pfam" id="PF00356">
    <property type="entry name" value="LacI"/>
    <property type="match status" value="1"/>
</dbReference>
<dbReference type="CDD" id="cd01392">
    <property type="entry name" value="HTH_LacI"/>
    <property type="match status" value="1"/>
</dbReference>
<reference evidence="5" key="1">
    <citation type="submission" date="2022-10" db="EMBL/GenBank/DDBJ databases">
        <authorList>
            <person name="Yu W.X."/>
        </authorList>
    </citation>
    <scope>NUCLEOTIDE SEQUENCE</scope>
    <source>
        <strain evidence="5">D04</strain>
    </source>
</reference>
<sequence>MKVSIRKIAELAGVSKTTVSFVLNNRGDEKNISSATQEKILAIVKDHNYKPNQLARSLSLGKTNTIGFVVPDISDPFYGKIAKHIDSCAEERFFKVMIANSHEDKNKESELINNLISRQIDGIILASTQVFESNKYKGVPLVYFDRISPNQKDSFIDINNQYSTEQITKLLIKRGHSKIGFISLTSYLPNIQDRITGYKNALIDSGFVTDENNIIDIDYNNKKESVVKALKTLLCTNNCTGIVFVNNVLAAEGVWALNTYFSELIEKVEFACFDNLDLFDYSLPKVTSVVQPIEDIAKNCLEMLCDQIDNSIIHKGKVLKTTIIER</sequence>
<dbReference type="AlphaFoldDB" id="A0AAE3SL30"/>
<keyword evidence="2" id="KW-0238">DNA-binding</keyword>
<proteinExistence type="predicted"/>
<dbReference type="SUPFAM" id="SSF47413">
    <property type="entry name" value="lambda repressor-like DNA-binding domains"/>
    <property type="match status" value="1"/>
</dbReference>
<dbReference type="GO" id="GO:0000976">
    <property type="term" value="F:transcription cis-regulatory region binding"/>
    <property type="evidence" value="ECO:0007669"/>
    <property type="project" value="TreeGrafter"/>
</dbReference>
<evidence type="ECO:0000313" key="5">
    <source>
        <dbReference type="EMBL" id="MCW3806140.1"/>
    </source>
</evidence>
<keyword evidence="6" id="KW-1185">Reference proteome</keyword>
<dbReference type="Proteomes" id="UP001207408">
    <property type="component" value="Unassembled WGS sequence"/>
</dbReference>
<dbReference type="RefSeq" id="WP_301199512.1">
    <property type="nucleotide sequence ID" value="NZ_JAPDPI010000020.1"/>
</dbReference>
<dbReference type="PROSITE" id="PS50932">
    <property type="entry name" value="HTH_LACI_2"/>
    <property type="match status" value="1"/>
</dbReference>
<dbReference type="InterPro" id="IPR001761">
    <property type="entry name" value="Peripla_BP/Lac1_sug-bd_dom"/>
</dbReference>
<dbReference type="SUPFAM" id="SSF53822">
    <property type="entry name" value="Periplasmic binding protein-like I"/>
    <property type="match status" value="1"/>
</dbReference>
<evidence type="ECO:0000259" key="4">
    <source>
        <dbReference type="PROSITE" id="PS50932"/>
    </source>
</evidence>
<accession>A0AAE3SL30</accession>
<dbReference type="InterPro" id="IPR028082">
    <property type="entry name" value="Peripla_BP_I"/>
</dbReference>
<dbReference type="GO" id="GO:0003700">
    <property type="term" value="F:DNA-binding transcription factor activity"/>
    <property type="evidence" value="ECO:0007669"/>
    <property type="project" value="TreeGrafter"/>
</dbReference>